<protein>
    <submittedName>
        <fullName evidence="1">Uncharacterized protein</fullName>
    </submittedName>
</protein>
<accession>A0A3P9LJH6</accession>
<name>A0A3P9LJH6_ORYLA</name>
<dbReference type="Proteomes" id="UP000265180">
    <property type="component" value="Chromosome 2"/>
</dbReference>
<dbReference type="PANTHER" id="PTHR47027">
    <property type="entry name" value="REVERSE TRANSCRIPTASE DOMAIN-CONTAINING PROTEIN"/>
    <property type="match status" value="1"/>
</dbReference>
<dbReference type="PANTHER" id="PTHR47027:SF26">
    <property type="entry name" value="REVERSE TRANSCRIPTASE DOMAIN-CONTAINING PROTEIN"/>
    <property type="match status" value="1"/>
</dbReference>
<evidence type="ECO:0000313" key="2">
    <source>
        <dbReference type="Proteomes" id="UP000265180"/>
    </source>
</evidence>
<dbReference type="AlphaFoldDB" id="A0A3P9LJH6"/>
<proteinExistence type="predicted"/>
<reference evidence="1 2" key="2">
    <citation type="submission" date="2017-04" db="EMBL/GenBank/DDBJ databases">
        <title>CpG methylation of centromeres and impact of large insertions on vertebrate speciation.</title>
        <authorList>
            <person name="Ichikawa K."/>
            <person name="Yoshimura J."/>
            <person name="Morishita S."/>
        </authorList>
    </citation>
    <scope>NUCLEOTIDE SEQUENCE</scope>
    <source>
        <strain evidence="1 2">HNI</strain>
    </source>
</reference>
<dbReference type="Ensembl" id="ENSORLT00020030371.1">
    <property type="protein sequence ID" value="ENSORLP00020020891.1"/>
    <property type="gene ID" value="ENSORLG00020021895.1"/>
</dbReference>
<reference evidence="1" key="4">
    <citation type="submission" date="2025-09" db="UniProtKB">
        <authorList>
            <consortium name="Ensembl"/>
        </authorList>
    </citation>
    <scope>IDENTIFICATION</scope>
    <source>
        <strain evidence="1">HNI</strain>
    </source>
</reference>
<evidence type="ECO:0000313" key="1">
    <source>
        <dbReference type="Ensembl" id="ENSORLP00020020891.1"/>
    </source>
</evidence>
<reference evidence="1" key="3">
    <citation type="submission" date="2025-08" db="UniProtKB">
        <authorList>
            <consortium name="Ensembl"/>
        </authorList>
    </citation>
    <scope>IDENTIFICATION</scope>
    <source>
        <strain evidence="1">HNI</strain>
    </source>
</reference>
<organism evidence="1 2">
    <name type="scientific">Oryzias latipes</name>
    <name type="common">Japanese rice fish</name>
    <name type="synonym">Japanese killifish</name>
    <dbReference type="NCBI Taxonomy" id="8090"/>
    <lineage>
        <taxon>Eukaryota</taxon>
        <taxon>Metazoa</taxon>
        <taxon>Chordata</taxon>
        <taxon>Craniata</taxon>
        <taxon>Vertebrata</taxon>
        <taxon>Euteleostomi</taxon>
        <taxon>Actinopterygii</taxon>
        <taxon>Neopterygii</taxon>
        <taxon>Teleostei</taxon>
        <taxon>Neoteleostei</taxon>
        <taxon>Acanthomorphata</taxon>
        <taxon>Ovalentaria</taxon>
        <taxon>Atherinomorphae</taxon>
        <taxon>Beloniformes</taxon>
        <taxon>Adrianichthyidae</taxon>
        <taxon>Oryziinae</taxon>
        <taxon>Oryzias</taxon>
    </lineage>
</organism>
<reference key="1">
    <citation type="journal article" date="2007" name="Nature">
        <title>The medaka draft genome and insights into vertebrate genome evolution.</title>
        <authorList>
            <person name="Kasahara M."/>
            <person name="Naruse K."/>
            <person name="Sasaki S."/>
            <person name="Nakatani Y."/>
            <person name="Qu W."/>
            <person name="Ahsan B."/>
            <person name="Yamada T."/>
            <person name="Nagayasu Y."/>
            <person name="Doi K."/>
            <person name="Kasai Y."/>
            <person name="Jindo T."/>
            <person name="Kobayashi D."/>
            <person name="Shimada A."/>
            <person name="Toyoda A."/>
            <person name="Kuroki Y."/>
            <person name="Fujiyama A."/>
            <person name="Sasaki T."/>
            <person name="Shimizu A."/>
            <person name="Asakawa S."/>
            <person name="Shimizu N."/>
            <person name="Hashimoto S."/>
            <person name="Yang J."/>
            <person name="Lee Y."/>
            <person name="Matsushima K."/>
            <person name="Sugano S."/>
            <person name="Sakaizumi M."/>
            <person name="Narita T."/>
            <person name="Ohishi K."/>
            <person name="Haga S."/>
            <person name="Ohta F."/>
            <person name="Nomoto H."/>
            <person name="Nogata K."/>
            <person name="Morishita T."/>
            <person name="Endo T."/>
            <person name="Shin-I T."/>
            <person name="Takeda H."/>
            <person name="Morishita S."/>
            <person name="Kohara Y."/>
        </authorList>
    </citation>
    <scope>NUCLEOTIDE SEQUENCE [LARGE SCALE GENOMIC DNA]</scope>
    <source>
        <strain>Hd-rR</strain>
    </source>
</reference>
<sequence length="127" mass="14648">GDRSLSEACVQVNDPKTGWFPTPFGVKQGDVLSPTLFKTNLADEEIQLQGMLNTMNDRCNKWRLTINDDKTQIVHFRKPFVLQSNFLLYFGKTTLMHTDTYKYLGFVFHKNMVFSEGKQTKILMCST</sequence>